<feature type="transmembrane region" description="Helical" evidence="15">
    <location>
        <begin position="732"/>
        <end position="752"/>
    </location>
</feature>
<evidence type="ECO:0000256" key="5">
    <source>
        <dbReference type="ARBA" id="ARBA00022553"/>
    </source>
</evidence>
<evidence type="ECO:0000259" key="17">
    <source>
        <dbReference type="Pfam" id="PF00122"/>
    </source>
</evidence>
<evidence type="ECO:0000256" key="8">
    <source>
        <dbReference type="ARBA" id="ARBA00022741"/>
    </source>
</evidence>
<dbReference type="PANTHER" id="PTHR43520:SF5">
    <property type="entry name" value="CATION-TRANSPORTING P-TYPE ATPASE-RELATED"/>
    <property type="match status" value="1"/>
</dbReference>
<dbReference type="SFLD" id="SFLDF00027">
    <property type="entry name" value="p-type_atpase"/>
    <property type="match status" value="1"/>
</dbReference>
<feature type="domain" description="P-type ATPase A" evidence="17">
    <location>
        <begin position="281"/>
        <end position="378"/>
    </location>
</feature>
<feature type="transmembrane region" description="Helical" evidence="15">
    <location>
        <begin position="179"/>
        <end position="203"/>
    </location>
</feature>
<feature type="transmembrane region" description="Helical" evidence="15">
    <location>
        <begin position="422"/>
        <end position="443"/>
    </location>
</feature>
<dbReference type="SFLD" id="SFLDG00002">
    <property type="entry name" value="C1.7:_P-type_atpase_like"/>
    <property type="match status" value="1"/>
</dbReference>
<keyword evidence="8 15" id="KW-0547">Nucleotide-binding</keyword>
<evidence type="ECO:0000256" key="11">
    <source>
        <dbReference type="ARBA" id="ARBA00022967"/>
    </source>
</evidence>
<evidence type="ECO:0000256" key="2">
    <source>
        <dbReference type="ARBA" id="ARBA00006024"/>
    </source>
</evidence>
<dbReference type="PANTHER" id="PTHR43520">
    <property type="entry name" value="ATP7, ISOFORM B"/>
    <property type="match status" value="1"/>
</dbReference>
<keyword evidence="9 15" id="KW-0067">ATP-binding</keyword>
<evidence type="ECO:0000256" key="4">
    <source>
        <dbReference type="ARBA" id="ARBA00022475"/>
    </source>
</evidence>
<name>I3XE62_SINF2</name>
<dbReference type="NCBIfam" id="TIGR01511">
    <property type="entry name" value="ATPase-IB1_Cu"/>
    <property type="match status" value="1"/>
</dbReference>
<dbReference type="SUPFAM" id="SSF56784">
    <property type="entry name" value="HAD-like"/>
    <property type="match status" value="1"/>
</dbReference>
<dbReference type="GO" id="GO:0005524">
    <property type="term" value="F:ATP binding"/>
    <property type="evidence" value="ECO:0007669"/>
    <property type="project" value="UniProtKB-UniRule"/>
</dbReference>
<reference evidence="18 19" key="1">
    <citation type="journal article" date="2012" name="J. Bacteriol.">
        <title>Complete genome sequence of the broad-host-range strain Sinorhizobium fredii USDA257.</title>
        <authorList>
            <person name="Schuldes J."/>
            <person name="Rodriguez Orbegoso M."/>
            <person name="Schmeisser C."/>
            <person name="Krishnan H.B."/>
            <person name="Daniel R."/>
            <person name="Streit W.R."/>
        </authorList>
    </citation>
    <scope>NUCLEOTIDE SEQUENCE [LARGE SCALE GENOMIC DNA]</scope>
    <source>
        <strain evidence="18 19">USDA 257</strain>
    </source>
</reference>
<dbReference type="PRINTS" id="PR00119">
    <property type="entry name" value="CATATPASE"/>
</dbReference>
<dbReference type="PATRIC" id="fig|1185652.3.peg.5864"/>
<organism evidence="18 19">
    <name type="scientific">Sinorhizobium fredii (strain USDA 257)</name>
    <dbReference type="NCBI Taxonomy" id="1185652"/>
    <lineage>
        <taxon>Bacteria</taxon>
        <taxon>Pseudomonadati</taxon>
        <taxon>Pseudomonadota</taxon>
        <taxon>Alphaproteobacteria</taxon>
        <taxon>Hyphomicrobiales</taxon>
        <taxon>Rhizobiaceae</taxon>
        <taxon>Sinorhizobium/Ensifer group</taxon>
        <taxon>Sinorhizobium</taxon>
    </lineage>
</organism>
<keyword evidence="10" id="KW-0460">Magnesium</keyword>
<dbReference type="InterPro" id="IPR059000">
    <property type="entry name" value="ATPase_P-type_domA"/>
</dbReference>
<evidence type="ECO:0000256" key="6">
    <source>
        <dbReference type="ARBA" id="ARBA00022692"/>
    </source>
</evidence>
<dbReference type="InterPro" id="IPR023298">
    <property type="entry name" value="ATPase_P-typ_TM_dom_sf"/>
</dbReference>
<dbReference type="SUPFAM" id="SSF81653">
    <property type="entry name" value="Calcium ATPase, transduction domain A"/>
    <property type="match status" value="1"/>
</dbReference>
<protein>
    <submittedName>
        <fullName evidence="18">Copper-exporting P-type ATPase A</fullName>
        <ecNumber evidence="18">3.6.3.54</ecNumber>
    </submittedName>
</protein>
<keyword evidence="5" id="KW-0597">Phosphoprotein</keyword>
<gene>
    <name evidence="18" type="primary">copA</name>
    <name evidence="18" type="ORF">USDA257_c56550</name>
</gene>
<evidence type="ECO:0000256" key="10">
    <source>
        <dbReference type="ARBA" id="ARBA00022842"/>
    </source>
</evidence>
<keyword evidence="12 15" id="KW-1133">Transmembrane helix</keyword>
<comment type="subcellular location">
    <subcellularLocation>
        <location evidence="1">Cell membrane</location>
        <topology evidence="1">Multi-pass membrane protein</topology>
    </subcellularLocation>
</comment>
<dbReference type="Gene3D" id="2.70.150.10">
    <property type="entry name" value="Calcium-transporting ATPase, cytoplasmic transduction domain A"/>
    <property type="match status" value="1"/>
</dbReference>
<dbReference type="Gene3D" id="3.40.1110.10">
    <property type="entry name" value="Calcium-transporting ATPase, cytoplasmic domain N"/>
    <property type="match status" value="1"/>
</dbReference>
<dbReference type="InterPro" id="IPR023299">
    <property type="entry name" value="ATPase_P-typ_cyto_dom_N"/>
</dbReference>
<keyword evidence="11" id="KW-1278">Translocase</keyword>
<dbReference type="Gene3D" id="3.40.50.1000">
    <property type="entry name" value="HAD superfamily/HAD-like"/>
    <property type="match status" value="1"/>
</dbReference>
<evidence type="ECO:0000256" key="7">
    <source>
        <dbReference type="ARBA" id="ARBA00022723"/>
    </source>
</evidence>
<dbReference type="EMBL" id="CP003563">
    <property type="protein sequence ID" value="AFL54168.1"/>
    <property type="molecule type" value="Genomic_DNA"/>
</dbReference>
<evidence type="ECO:0000256" key="9">
    <source>
        <dbReference type="ARBA" id="ARBA00022840"/>
    </source>
</evidence>
<dbReference type="InterPro" id="IPR036412">
    <property type="entry name" value="HAD-like_sf"/>
</dbReference>
<dbReference type="NCBIfam" id="TIGR01494">
    <property type="entry name" value="ATPase_P-type"/>
    <property type="match status" value="2"/>
</dbReference>
<dbReference type="STRING" id="1185652.USDA257_c56550"/>
<dbReference type="InterPro" id="IPR023214">
    <property type="entry name" value="HAD_sf"/>
</dbReference>
<evidence type="ECO:0000256" key="1">
    <source>
        <dbReference type="ARBA" id="ARBA00004651"/>
    </source>
</evidence>
<evidence type="ECO:0000256" key="12">
    <source>
        <dbReference type="ARBA" id="ARBA00022989"/>
    </source>
</evidence>
<dbReference type="eggNOG" id="COG2217">
    <property type="taxonomic scope" value="Bacteria"/>
</dbReference>
<keyword evidence="4 15" id="KW-1003">Cell membrane</keyword>
<dbReference type="InterPro" id="IPR001757">
    <property type="entry name" value="P_typ_ATPase"/>
</dbReference>
<keyword evidence="14 15" id="KW-0472">Membrane</keyword>
<comment type="similarity">
    <text evidence="2 15">Belongs to the cation transport ATPase (P-type) (TC 3.A.3) family. Type IB subfamily.</text>
</comment>
<evidence type="ECO:0000313" key="19">
    <source>
        <dbReference type="Proteomes" id="UP000006180"/>
    </source>
</evidence>
<dbReference type="EC" id="3.6.3.54" evidence="18"/>
<dbReference type="InterPro" id="IPR027256">
    <property type="entry name" value="P-typ_ATPase_IB"/>
</dbReference>
<dbReference type="AlphaFoldDB" id="I3XE62"/>
<dbReference type="GO" id="GO:0055070">
    <property type="term" value="P:copper ion homeostasis"/>
    <property type="evidence" value="ECO:0007669"/>
    <property type="project" value="TreeGrafter"/>
</dbReference>
<feature type="transmembrane region" description="Helical" evidence="15">
    <location>
        <begin position="215"/>
        <end position="237"/>
    </location>
</feature>
<keyword evidence="13" id="KW-0406">Ion transport</keyword>
<feature type="transmembrane region" description="Helical" evidence="15">
    <location>
        <begin position="395"/>
        <end position="416"/>
    </location>
</feature>
<dbReference type="InterPro" id="IPR044492">
    <property type="entry name" value="P_typ_ATPase_HD_dom"/>
</dbReference>
<feature type="transmembrane region" description="Helical" evidence="15">
    <location>
        <begin position="144"/>
        <end position="167"/>
    </location>
</feature>
<accession>I3XE62</accession>
<dbReference type="HOGENOM" id="CLU_001771_11_2_5"/>
<keyword evidence="3" id="KW-0813">Transport</keyword>
<dbReference type="Pfam" id="PF00122">
    <property type="entry name" value="E1-E2_ATPase"/>
    <property type="match status" value="1"/>
</dbReference>
<evidence type="ECO:0000256" key="13">
    <source>
        <dbReference type="ARBA" id="ARBA00023065"/>
    </source>
</evidence>
<sequence>MSPGLCLRRPGGEHRRSASRVPRHGMVRTGNLPRYVDDGWRWPDTRASLAAARRAAGRWLYSLARSHHARPWSPAFSRAYRPCLAERTSRMTAHDDILCSHCSLPVGLRPMERRLNGEACAFCCYGCCIAFQVKSGRHEEWEAAWLLIQLGVGGFLSMNIMMFSLLLYSDAFTGVDAGVLPWVHFLLWIFATPAVVILGGPYLREMWLNGIQGRVTSSALIVLGVAAAYLYSALAVFEGSTHVYFDTAVMVLMLFTVGRYLEAVGRARAARDLEPLLAAESESATVVHGAAEIRRPVREVSAGMLVRVRPGERIPVDGVVVEGESNTDEAVITGESRQVTKGAGSKVIAGSINIDGPLLIQSSGDGTATRWARICRSVREALGRRSSTQRVADRAVGVSVPLVLALGGLTIVYWAQSLPFDRALLIGLSVLVVACPCAVGLAAPMATSLGIGRLARHGCLVRDPGVLETLARVRLLAFDKTGTLTAGKARLVGVDREEVGIDEVLARAAGLERLSEHGLARAIAAGAAQRDITPLVTRDVRTIPGRGIRGSAEGRPVAVGNGRLMNDLGWPLSPFLTERARTLEASGHSVVYVGWGERVQAVLSLDDSPLPEAQGAIAALRERGLDATLLTGDLAQAAERIAALVGIKDVKAGLSPEAKRLALDRLRHDHGSVAMVGDGLNDGPVLAAADVGIAVGSATDLARETAALVLPADGLWMLPWIVDVARAVRRTILTNLMWAFGYNLVALTFATFGLLQPILAAAVMAGSSILVVVNSLRLERLPDPVPALVPEQRSGAKAERIHNGTGISAMAGPAVERS</sequence>
<evidence type="ECO:0000256" key="14">
    <source>
        <dbReference type="ARBA" id="ARBA00023136"/>
    </source>
</evidence>
<evidence type="ECO:0000256" key="16">
    <source>
        <dbReference type="SAM" id="MobiDB-lite"/>
    </source>
</evidence>
<dbReference type="NCBIfam" id="TIGR01525">
    <property type="entry name" value="ATPase-IB_hvy"/>
    <property type="match status" value="1"/>
</dbReference>
<dbReference type="PROSITE" id="PS00154">
    <property type="entry name" value="ATPASE_E1_E2"/>
    <property type="match status" value="1"/>
</dbReference>
<dbReference type="InterPro" id="IPR008250">
    <property type="entry name" value="ATPase_P-typ_transduc_dom_A_sf"/>
</dbReference>
<evidence type="ECO:0000256" key="15">
    <source>
        <dbReference type="RuleBase" id="RU362081"/>
    </source>
</evidence>
<keyword evidence="6 15" id="KW-0812">Transmembrane</keyword>
<feature type="transmembrane region" description="Helical" evidence="15">
    <location>
        <begin position="243"/>
        <end position="261"/>
    </location>
</feature>
<keyword evidence="7 15" id="KW-0479">Metal-binding</keyword>
<dbReference type="SUPFAM" id="SSF81665">
    <property type="entry name" value="Calcium ATPase, transmembrane domain M"/>
    <property type="match status" value="1"/>
</dbReference>
<dbReference type="GO" id="GO:0043682">
    <property type="term" value="F:P-type divalent copper transporter activity"/>
    <property type="evidence" value="ECO:0007669"/>
    <property type="project" value="TreeGrafter"/>
</dbReference>
<dbReference type="GO" id="GO:0005886">
    <property type="term" value="C:plasma membrane"/>
    <property type="evidence" value="ECO:0007669"/>
    <property type="project" value="UniProtKB-SubCell"/>
</dbReference>
<dbReference type="KEGG" id="sfd:USDA257_c56550"/>
<evidence type="ECO:0000256" key="3">
    <source>
        <dbReference type="ARBA" id="ARBA00022448"/>
    </source>
</evidence>
<feature type="region of interest" description="Disordered" evidence="16">
    <location>
        <begin position="1"/>
        <end position="25"/>
    </location>
</feature>
<dbReference type="Proteomes" id="UP000006180">
    <property type="component" value="Chromosome"/>
</dbReference>
<keyword evidence="18" id="KW-0378">Hydrolase</keyword>
<dbReference type="SFLD" id="SFLDS00003">
    <property type="entry name" value="Haloacid_Dehalogenase"/>
    <property type="match status" value="1"/>
</dbReference>
<proteinExistence type="inferred from homology"/>
<dbReference type="Pfam" id="PF00702">
    <property type="entry name" value="Hydrolase"/>
    <property type="match status" value="1"/>
</dbReference>
<dbReference type="GO" id="GO:0016887">
    <property type="term" value="F:ATP hydrolysis activity"/>
    <property type="evidence" value="ECO:0007669"/>
    <property type="project" value="InterPro"/>
</dbReference>
<dbReference type="GO" id="GO:0005507">
    <property type="term" value="F:copper ion binding"/>
    <property type="evidence" value="ECO:0007669"/>
    <property type="project" value="TreeGrafter"/>
</dbReference>
<evidence type="ECO:0000313" key="18">
    <source>
        <dbReference type="EMBL" id="AFL54168.1"/>
    </source>
</evidence>
<dbReference type="InterPro" id="IPR018303">
    <property type="entry name" value="ATPase_P-typ_P_site"/>
</dbReference>